<dbReference type="PANTHER" id="PTHR39156">
    <property type="entry name" value="RIBONUCLEASE M5"/>
    <property type="match status" value="1"/>
</dbReference>
<accession>A0ABT9WWT0</accession>
<dbReference type="InterPro" id="IPR006171">
    <property type="entry name" value="TOPRIM_dom"/>
</dbReference>
<reference evidence="2 3" key="1">
    <citation type="submission" date="2023-07" db="EMBL/GenBank/DDBJ databases">
        <title>Genomic Encyclopedia of Type Strains, Phase IV (KMG-IV): sequencing the most valuable type-strain genomes for metagenomic binning, comparative biology and taxonomic classification.</title>
        <authorList>
            <person name="Goeker M."/>
        </authorList>
    </citation>
    <scope>NUCLEOTIDE SEQUENCE [LARGE SCALE GENOMIC DNA]</scope>
    <source>
        <strain evidence="2 3">DSM 23837</strain>
    </source>
</reference>
<dbReference type="Proteomes" id="UP001223586">
    <property type="component" value="Unassembled WGS sequence"/>
</dbReference>
<dbReference type="SUPFAM" id="SSF110455">
    <property type="entry name" value="Toprim domain"/>
    <property type="match status" value="1"/>
</dbReference>
<evidence type="ECO:0000313" key="2">
    <source>
        <dbReference type="EMBL" id="MDQ0177756.1"/>
    </source>
</evidence>
<name>A0ABT9WWT0_9BACI</name>
<dbReference type="PANTHER" id="PTHR39156:SF2">
    <property type="entry name" value="DNA PRIMASE (BACTERIAL TYPE) AND SMALL PRIMASE-LIKE PROTEINS"/>
    <property type="match status" value="1"/>
</dbReference>
<evidence type="ECO:0000313" key="3">
    <source>
        <dbReference type="Proteomes" id="UP001223586"/>
    </source>
</evidence>
<dbReference type="RefSeq" id="WP_307232028.1">
    <property type="nucleotide sequence ID" value="NZ_JAUSTT010000026.1"/>
</dbReference>
<organism evidence="2 3">
    <name type="scientific">Bacillus chungangensis</name>
    <dbReference type="NCBI Taxonomy" id="587633"/>
    <lineage>
        <taxon>Bacteria</taxon>
        <taxon>Bacillati</taxon>
        <taxon>Bacillota</taxon>
        <taxon>Bacilli</taxon>
        <taxon>Bacillales</taxon>
        <taxon>Bacillaceae</taxon>
        <taxon>Bacillus</taxon>
    </lineage>
</organism>
<dbReference type="Pfam" id="PF01751">
    <property type="entry name" value="Toprim"/>
    <property type="match status" value="1"/>
</dbReference>
<comment type="caution">
    <text evidence="2">The sequence shown here is derived from an EMBL/GenBank/DDBJ whole genome shotgun (WGS) entry which is preliminary data.</text>
</comment>
<dbReference type="Gene3D" id="3.40.1360.10">
    <property type="match status" value="1"/>
</dbReference>
<keyword evidence="3" id="KW-1185">Reference proteome</keyword>
<gene>
    <name evidence="2" type="ORF">J2S08_003637</name>
</gene>
<proteinExistence type="predicted"/>
<dbReference type="EMBL" id="JAUSTT010000026">
    <property type="protein sequence ID" value="MDQ0177756.1"/>
    <property type="molecule type" value="Genomic_DNA"/>
</dbReference>
<feature type="domain" description="Toprim" evidence="1">
    <location>
        <begin position="6"/>
        <end position="94"/>
    </location>
</feature>
<sequence>MEESQEKVIIVEGLADKKRVNKIVSEPVTIICTNGTIGLSKMDELEEMLSEKDVYLLLDADKAGEKLRKLFKKEFPEARHLYIDRGYRAVETTPYQQLAAVLLSANIDVHLQYLNP</sequence>
<evidence type="ECO:0000259" key="1">
    <source>
        <dbReference type="PROSITE" id="PS50880"/>
    </source>
</evidence>
<dbReference type="PROSITE" id="PS50880">
    <property type="entry name" value="TOPRIM"/>
    <property type="match status" value="1"/>
</dbReference>
<dbReference type="SMART" id="SM00493">
    <property type="entry name" value="TOPRIM"/>
    <property type="match status" value="1"/>
</dbReference>
<protein>
    <submittedName>
        <fullName evidence="2">Toprim domain protein</fullName>
    </submittedName>
</protein>